<keyword evidence="6 10" id="KW-0067">ATP-binding</keyword>
<dbReference type="InterPro" id="IPR003593">
    <property type="entry name" value="AAA+_ATPase"/>
</dbReference>
<dbReference type="InterPro" id="IPR030679">
    <property type="entry name" value="ABC_ATPase_HisP-typ"/>
</dbReference>
<comment type="similarity">
    <text evidence="2">Belongs to the ABC transporter superfamily.</text>
</comment>
<evidence type="ECO:0000259" key="9">
    <source>
        <dbReference type="PROSITE" id="PS50893"/>
    </source>
</evidence>
<dbReference type="PANTHER" id="PTHR43166">
    <property type="entry name" value="AMINO ACID IMPORT ATP-BINDING PROTEIN"/>
    <property type="match status" value="1"/>
</dbReference>
<dbReference type="Gene3D" id="3.40.50.300">
    <property type="entry name" value="P-loop containing nucleotide triphosphate hydrolases"/>
    <property type="match status" value="1"/>
</dbReference>
<dbReference type="GO" id="GO:0005524">
    <property type="term" value="F:ATP binding"/>
    <property type="evidence" value="ECO:0007669"/>
    <property type="project" value="UniProtKB-KW"/>
</dbReference>
<dbReference type="InterPro" id="IPR003439">
    <property type="entry name" value="ABC_transporter-like_ATP-bd"/>
</dbReference>
<evidence type="ECO:0000313" key="10">
    <source>
        <dbReference type="EMBL" id="MDP9835534.1"/>
    </source>
</evidence>
<keyword evidence="4" id="KW-1003">Cell membrane</keyword>
<comment type="subcellular location">
    <subcellularLocation>
        <location evidence="1">Cell membrane</location>
        <topology evidence="1">Peripheral membrane protein</topology>
    </subcellularLocation>
</comment>
<dbReference type="EMBL" id="JAUSRF010000001">
    <property type="protein sequence ID" value="MDP9835534.1"/>
    <property type="molecule type" value="Genomic_DNA"/>
</dbReference>
<dbReference type="SMART" id="SM00382">
    <property type="entry name" value="AAA"/>
    <property type="match status" value="1"/>
</dbReference>
<keyword evidence="7" id="KW-0029">Amino-acid transport</keyword>
<dbReference type="InterPro" id="IPR050086">
    <property type="entry name" value="MetN_ABC_transporter-like"/>
</dbReference>
<protein>
    <submittedName>
        <fullName evidence="10">Polar amino acid transport system ATP-binding protein</fullName>
    </submittedName>
</protein>
<evidence type="ECO:0000256" key="1">
    <source>
        <dbReference type="ARBA" id="ARBA00004202"/>
    </source>
</evidence>
<dbReference type="PANTHER" id="PTHR43166:SF9">
    <property type="entry name" value="GLUTAMATE_ASPARTATE IMPORT ATP-BINDING PROTEIN GLTL"/>
    <property type="match status" value="1"/>
</dbReference>
<dbReference type="PROSITE" id="PS50893">
    <property type="entry name" value="ABC_TRANSPORTER_2"/>
    <property type="match status" value="1"/>
</dbReference>
<dbReference type="PROSITE" id="PS00211">
    <property type="entry name" value="ABC_TRANSPORTER_1"/>
    <property type="match status" value="1"/>
</dbReference>
<evidence type="ECO:0000256" key="8">
    <source>
        <dbReference type="ARBA" id="ARBA00023136"/>
    </source>
</evidence>
<feature type="domain" description="ABC transporter" evidence="9">
    <location>
        <begin position="14"/>
        <end position="250"/>
    </location>
</feature>
<dbReference type="PIRSF" id="PIRSF039085">
    <property type="entry name" value="ABC_ATPase_HisP"/>
    <property type="match status" value="1"/>
</dbReference>
<dbReference type="SUPFAM" id="SSF52540">
    <property type="entry name" value="P-loop containing nucleoside triphosphate hydrolases"/>
    <property type="match status" value="1"/>
</dbReference>
<dbReference type="InterPro" id="IPR027417">
    <property type="entry name" value="P-loop_NTPase"/>
</dbReference>
<evidence type="ECO:0000256" key="2">
    <source>
        <dbReference type="ARBA" id="ARBA00005417"/>
    </source>
</evidence>
<evidence type="ECO:0000313" key="11">
    <source>
        <dbReference type="Proteomes" id="UP001241472"/>
    </source>
</evidence>
<keyword evidence="8" id="KW-0472">Membrane</keyword>
<gene>
    <name evidence="10" type="ORF">J2T09_000275</name>
</gene>
<evidence type="ECO:0000256" key="7">
    <source>
        <dbReference type="ARBA" id="ARBA00022970"/>
    </source>
</evidence>
<evidence type="ECO:0000256" key="3">
    <source>
        <dbReference type="ARBA" id="ARBA00022448"/>
    </source>
</evidence>
<proteinExistence type="inferred from homology"/>
<keyword evidence="5" id="KW-0547">Nucleotide-binding</keyword>
<dbReference type="Pfam" id="PF00005">
    <property type="entry name" value="ABC_tran"/>
    <property type="match status" value="1"/>
</dbReference>
<accession>A0ABT9PNT3</accession>
<reference evidence="10 11" key="1">
    <citation type="submission" date="2023-07" db="EMBL/GenBank/DDBJ databases">
        <title>Sorghum-associated microbial communities from plants grown in Nebraska, USA.</title>
        <authorList>
            <person name="Schachtman D."/>
        </authorList>
    </citation>
    <scope>NUCLEOTIDE SEQUENCE [LARGE SCALE GENOMIC DNA]</scope>
    <source>
        <strain evidence="10 11">DS1307</strain>
    </source>
</reference>
<evidence type="ECO:0000256" key="6">
    <source>
        <dbReference type="ARBA" id="ARBA00022840"/>
    </source>
</evidence>
<dbReference type="InterPro" id="IPR017871">
    <property type="entry name" value="ABC_transporter-like_CS"/>
</dbReference>
<name>A0ABT9PNT3_9HYPH</name>
<organism evidence="10 11">
    <name type="scientific">Neorhizobium huautlense</name>
    <dbReference type="NCBI Taxonomy" id="67774"/>
    <lineage>
        <taxon>Bacteria</taxon>
        <taxon>Pseudomonadati</taxon>
        <taxon>Pseudomonadota</taxon>
        <taxon>Alphaproteobacteria</taxon>
        <taxon>Hyphomicrobiales</taxon>
        <taxon>Rhizobiaceae</taxon>
        <taxon>Rhizobium/Agrobacterium group</taxon>
        <taxon>Neorhizobium</taxon>
    </lineage>
</organism>
<dbReference type="CDD" id="cd03262">
    <property type="entry name" value="ABC_HisP_GlnQ"/>
    <property type="match status" value="1"/>
</dbReference>
<keyword evidence="11" id="KW-1185">Reference proteome</keyword>
<evidence type="ECO:0000256" key="4">
    <source>
        <dbReference type="ARBA" id="ARBA00022475"/>
    </source>
</evidence>
<evidence type="ECO:0000256" key="5">
    <source>
        <dbReference type="ARBA" id="ARBA00022741"/>
    </source>
</evidence>
<comment type="caution">
    <text evidence="10">The sequence shown here is derived from an EMBL/GenBank/DDBJ whole genome shotgun (WGS) entry which is preliminary data.</text>
</comment>
<dbReference type="RefSeq" id="WP_306830255.1">
    <property type="nucleotide sequence ID" value="NZ_JAUSRF010000001.1"/>
</dbReference>
<dbReference type="Proteomes" id="UP001241472">
    <property type="component" value="Unassembled WGS sequence"/>
</dbReference>
<keyword evidence="3" id="KW-0813">Transport</keyword>
<sequence>MTASTATETGAAIVKLEDVHLSFGQTEVLKGIDLTINKGDAVSIIGPSGSGKSTILRCINALVTPQSGKITVAGTRVDQLTKESERIQLRKRVGIVFQQYNLFPHLTVLDNIVLAPTKILGADRTATVKLARELLEKVRLSEKADAYPGQLSGGQQQRVAIARALAMKPELVLFDEVTSALDPETVGEVLWVIRDLIRDGMTSILVTHEMRFAEEISDTVVFTENGRIVDHGSPQQIFHTTDNPRIRQFVGGLSGGGRGAVRDGEGI</sequence>